<dbReference type="SUPFAM" id="SSF46626">
    <property type="entry name" value="Cytochrome c"/>
    <property type="match status" value="1"/>
</dbReference>
<gene>
    <name evidence="2" type="ORF">IM787_00395</name>
</gene>
<feature type="chain" id="PRO_5046029980" evidence="1">
    <location>
        <begin position="21"/>
        <end position="101"/>
    </location>
</feature>
<evidence type="ECO:0000313" key="3">
    <source>
        <dbReference type="Proteomes" id="UP000806285"/>
    </source>
</evidence>
<comment type="caution">
    <text evidence="2">The sequence shown here is derived from an EMBL/GenBank/DDBJ whole genome shotgun (WGS) entry which is preliminary data.</text>
</comment>
<protein>
    <submittedName>
        <fullName evidence="2">Cytochrome c</fullName>
    </submittedName>
</protein>
<sequence>MRHTIVAFLLLTAAAGAVHAQSPARGQLLYSNHCIECHTTQMHWRSQRLARDWDSLREQVVRWQATAQLQWSEADIDAVARHLNDTVYRFPRSQALHTPVR</sequence>
<proteinExistence type="predicted"/>
<keyword evidence="3" id="KW-1185">Reference proteome</keyword>
<organism evidence="2 3">
    <name type="scientific">Ramlibacter pallidus</name>
    <dbReference type="NCBI Taxonomy" id="2780087"/>
    <lineage>
        <taxon>Bacteria</taxon>
        <taxon>Pseudomonadati</taxon>
        <taxon>Pseudomonadota</taxon>
        <taxon>Betaproteobacteria</taxon>
        <taxon>Burkholderiales</taxon>
        <taxon>Comamonadaceae</taxon>
        <taxon>Ramlibacter</taxon>
    </lineage>
</organism>
<keyword evidence="1" id="KW-0732">Signal</keyword>
<accession>A0ABR9RXN8</accession>
<reference evidence="2 3" key="1">
    <citation type="submission" date="2020-10" db="EMBL/GenBank/DDBJ databases">
        <title>Ramlibacter sp. HM2 16S ribosomal RNA gene Genome sequencing and assembly.</title>
        <authorList>
            <person name="Kang M."/>
        </authorList>
    </citation>
    <scope>NUCLEOTIDE SEQUENCE [LARGE SCALE GENOMIC DNA]</scope>
    <source>
        <strain evidence="2 3">HM2</strain>
    </source>
</reference>
<dbReference type="EMBL" id="JADDIV010000001">
    <property type="protein sequence ID" value="MBE7366011.1"/>
    <property type="molecule type" value="Genomic_DNA"/>
</dbReference>
<dbReference type="InterPro" id="IPR036909">
    <property type="entry name" value="Cyt_c-like_dom_sf"/>
</dbReference>
<feature type="signal peptide" evidence="1">
    <location>
        <begin position="1"/>
        <end position="20"/>
    </location>
</feature>
<dbReference type="Proteomes" id="UP000806285">
    <property type="component" value="Unassembled WGS sequence"/>
</dbReference>
<evidence type="ECO:0000256" key="1">
    <source>
        <dbReference type="SAM" id="SignalP"/>
    </source>
</evidence>
<name>A0ABR9RXN8_9BURK</name>
<evidence type="ECO:0000313" key="2">
    <source>
        <dbReference type="EMBL" id="MBE7366011.1"/>
    </source>
</evidence>
<dbReference type="RefSeq" id="WP_193674657.1">
    <property type="nucleotide sequence ID" value="NZ_JADDIV010000001.1"/>
</dbReference>